<dbReference type="Gene3D" id="1.20.1660.10">
    <property type="entry name" value="Hypothetical protein (EF3068)"/>
    <property type="match status" value="1"/>
</dbReference>
<dbReference type="PATRIC" id="fig|1423772.3.peg.930"/>
<reference evidence="1 2" key="1">
    <citation type="journal article" date="2015" name="Genome Announc.">
        <title>Expanding the biotechnology potential of lactobacilli through comparative genomics of 213 strains and associated genera.</title>
        <authorList>
            <person name="Sun Z."/>
            <person name="Harris H.M."/>
            <person name="McCann A."/>
            <person name="Guo C."/>
            <person name="Argimon S."/>
            <person name="Zhang W."/>
            <person name="Yang X."/>
            <person name="Jeffery I.B."/>
            <person name="Cooney J.C."/>
            <person name="Kagawa T.F."/>
            <person name="Liu W."/>
            <person name="Song Y."/>
            <person name="Salvetti E."/>
            <person name="Wrobel A."/>
            <person name="Rasinkangas P."/>
            <person name="Parkhill J."/>
            <person name="Rea M.C."/>
            <person name="O'Sullivan O."/>
            <person name="Ritari J."/>
            <person name="Douillard F.P."/>
            <person name="Paul Ross R."/>
            <person name="Yang R."/>
            <person name="Briner A.E."/>
            <person name="Felis G.E."/>
            <person name="de Vos W.M."/>
            <person name="Barrangou R."/>
            <person name="Klaenhammer T.R."/>
            <person name="Caufield P.W."/>
            <person name="Cui Y."/>
            <person name="Zhang H."/>
            <person name="O'Toole P.W."/>
        </authorList>
    </citation>
    <scope>NUCLEOTIDE SEQUENCE [LARGE SCALE GENOMIC DNA]</scope>
    <source>
        <strain evidence="1 2">DSM 20452</strain>
    </source>
</reference>
<dbReference type="AlphaFoldDB" id="A0A0R2B2B3"/>
<accession>A0A0R2B2B3</accession>
<protein>
    <submittedName>
        <fullName evidence="1">DNA alkylation repair enzyme</fullName>
    </submittedName>
</protein>
<dbReference type="RefSeq" id="WP_056959452.1">
    <property type="nucleotide sequence ID" value="NZ_AYYN01000140.1"/>
</dbReference>
<dbReference type="PANTHER" id="PTHR34070:SF1">
    <property type="entry name" value="DNA ALKYLATION REPAIR PROTEIN"/>
    <property type="match status" value="1"/>
</dbReference>
<sequence length="224" mass="26349">MKTKNDLFTLLDTLSLAGDVKQADGMSAYMRDQFEFLGIKTPKRRQLCREVFKDAKKSAKIDWEFVELCWQKPQREYQYVACDYLVQMKKFTTLEDLPKLKKLIITKSWWETVDTLVKVFTDLYLRYPTEMTQLMLTWSNDSNLWVKRIALEFQLLLKKQTDTKLLAKIIINNFGSDEFFINKAIGWALRDYSKTDPKWVAEFIATYGNDLSALSIREGGKYLV</sequence>
<gene>
    <name evidence="1" type="ORF">FC48_GL000858</name>
</gene>
<dbReference type="CDD" id="cd07064">
    <property type="entry name" value="AlkD_like_1"/>
    <property type="match status" value="1"/>
</dbReference>
<evidence type="ECO:0000313" key="1">
    <source>
        <dbReference type="EMBL" id="KRM73592.1"/>
    </source>
</evidence>
<dbReference type="SUPFAM" id="SSF48371">
    <property type="entry name" value="ARM repeat"/>
    <property type="match status" value="1"/>
</dbReference>
<name>A0A0R2B2B3_9LACO</name>
<dbReference type="EMBL" id="AYYN01000140">
    <property type="protein sequence ID" value="KRM73592.1"/>
    <property type="molecule type" value="Genomic_DNA"/>
</dbReference>
<proteinExistence type="predicted"/>
<dbReference type="Proteomes" id="UP000051612">
    <property type="component" value="Unassembled WGS sequence"/>
</dbReference>
<dbReference type="PANTHER" id="PTHR34070">
    <property type="entry name" value="ARMADILLO-TYPE FOLD"/>
    <property type="match status" value="1"/>
</dbReference>
<dbReference type="InterPro" id="IPR016024">
    <property type="entry name" value="ARM-type_fold"/>
</dbReference>
<organism evidence="1 2">
    <name type="scientific">Ligilactobacillus murinus DSM 20452 = NBRC 14221</name>
    <dbReference type="NCBI Taxonomy" id="1423772"/>
    <lineage>
        <taxon>Bacteria</taxon>
        <taxon>Bacillati</taxon>
        <taxon>Bacillota</taxon>
        <taxon>Bacilli</taxon>
        <taxon>Lactobacillales</taxon>
        <taxon>Lactobacillaceae</taxon>
        <taxon>Ligilactobacillus</taxon>
    </lineage>
</organism>
<dbReference type="InterPro" id="IPR014825">
    <property type="entry name" value="DNA_alkylation"/>
</dbReference>
<comment type="caution">
    <text evidence="1">The sequence shown here is derived from an EMBL/GenBank/DDBJ whole genome shotgun (WGS) entry which is preliminary data.</text>
</comment>
<dbReference type="Gene3D" id="1.25.40.290">
    <property type="entry name" value="ARM repeat domains"/>
    <property type="match status" value="1"/>
</dbReference>
<evidence type="ECO:0000313" key="2">
    <source>
        <dbReference type="Proteomes" id="UP000051612"/>
    </source>
</evidence>
<dbReference type="Pfam" id="PF08713">
    <property type="entry name" value="DNA_alkylation"/>
    <property type="match status" value="1"/>
</dbReference>